<accession>A0A4S8L5T4</accession>
<evidence type="ECO:0000313" key="2">
    <source>
        <dbReference type="EMBL" id="THU83949.1"/>
    </source>
</evidence>
<dbReference type="Proteomes" id="UP000297245">
    <property type="component" value="Unassembled WGS sequence"/>
</dbReference>
<keyword evidence="3" id="KW-1185">Reference proteome</keyword>
<organism evidence="2 3">
    <name type="scientific">Dendrothele bispora (strain CBS 962.96)</name>
    <dbReference type="NCBI Taxonomy" id="1314807"/>
    <lineage>
        <taxon>Eukaryota</taxon>
        <taxon>Fungi</taxon>
        <taxon>Dikarya</taxon>
        <taxon>Basidiomycota</taxon>
        <taxon>Agaricomycotina</taxon>
        <taxon>Agaricomycetes</taxon>
        <taxon>Agaricomycetidae</taxon>
        <taxon>Agaricales</taxon>
        <taxon>Agaricales incertae sedis</taxon>
        <taxon>Dendrothele</taxon>
    </lineage>
</organism>
<evidence type="ECO:0000313" key="3">
    <source>
        <dbReference type="Proteomes" id="UP000297245"/>
    </source>
</evidence>
<reference evidence="2 3" key="1">
    <citation type="journal article" date="2019" name="Nat. Ecol. Evol.">
        <title>Megaphylogeny resolves global patterns of mushroom evolution.</title>
        <authorList>
            <person name="Varga T."/>
            <person name="Krizsan K."/>
            <person name="Foldi C."/>
            <person name="Dima B."/>
            <person name="Sanchez-Garcia M."/>
            <person name="Sanchez-Ramirez S."/>
            <person name="Szollosi G.J."/>
            <person name="Szarkandi J.G."/>
            <person name="Papp V."/>
            <person name="Albert L."/>
            <person name="Andreopoulos W."/>
            <person name="Angelini C."/>
            <person name="Antonin V."/>
            <person name="Barry K.W."/>
            <person name="Bougher N.L."/>
            <person name="Buchanan P."/>
            <person name="Buyck B."/>
            <person name="Bense V."/>
            <person name="Catcheside P."/>
            <person name="Chovatia M."/>
            <person name="Cooper J."/>
            <person name="Damon W."/>
            <person name="Desjardin D."/>
            <person name="Finy P."/>
            <person name="Geml J."/>
            <person name="Haridas S."/>
            <person name="Hughes K."/>
            <person name="Justo A."/>
            <person name="Karasinski D."/>
            <person name="Kautmanova I."/>
            <person name="Kiss B."/>
            <person name="Kocsube S."/>
            <person name="Kotiranta H."/>
            <person name="LaButti K.M."/>
            <person name="Lechner B.E."/>
            <person name="Liimatainen K."/>
            <person name="Lipzen A."/>
            <person name="Lukacs Z."/>
            <person name="Mihaltcheva S."/>
            <person name="Morgado L.N."/>
            <person name="Niskanen T."/>
            <person name="Noordeloos M.E."/>
            <person name="Ohm R.A."/>
            <person name="Ortiz-Santana B."/>
            <person name="Ovrebo C."/>
            <person name="Racz N."/>
            <person name="Riley R."/>
            <person name="Savchenko A."/>
            <person name="Shiryaev A."/>
            <person name="Soop K."/>
            <person name="Spirin V."/>
            <person name="Szebenyi C."/>
            <person name="Tomsovsky M."/>
            <person name="Tulloss R.E."/>
            <person name="Uehling J."/>
            <person name="Grigoriev I.V."/>
            <person name="Vagvolgyi C."/>
            <person name="Papp T."/>
            <person name="Martin F.M."/>
            <person name="Miettinen O."/>
            <person name="Hibbett D.S."/>
            <person name="Nagy L.G."/>
        </authorList>
    </citation>
    <scope>NUCLEOTIDE SEQUENCE [LARGE SCALE GENOMIC DNA]</scope>
    <source>
        <strain evidence="2 3">CBS 962.96</strain>
    </source>
</reference>
<name>A0A4S8L5T4_DENBC</name>
<feature type="region of interest" description="Disordered" evidence="1">
    <location>
        <begin position="1"/>
        <end position="27"/>
    </location>
</feature>
<dbReference type="AlphaFoldDB" id="A0A4S8L5T4"/>
<proteinExistence type="predicted"/>
<sequence length="1160" mass="132059">MHDVSELLVPDQDGFRHPFGNPKATNATSKKHFQLGLDVKNLLLQCQQRLDALEENTEPDIIKGVLEDTETAIAHSESNTSALQRFKDVEAVSDVLKESQGILSSVKADVELWRSLYSDDSPIKINNREAFINPNKGRHTPSLIAYCLALAVRVFSGGSIQVSGFVLKAIKLFGIALGTLRNGLSSDQQKAISDIPDTIVTLENHMNLGITSVPYAVCPDCHFLYKPEYTLMSSSPQYPRFCTFQTTTLSSPCGADLLQYNKPIKTFHYYSFLDWFGQFIALPEIEEYGDKFCQSIDECPVAPSTKASAKDGNFIRELKGPSGDLFIRDRGAEGRWLFKMYADFFNVEGNRIRGKTASTGLLGMMCLNLPLKMANDPAYIYIPGVIQGPQEPASKEAVHRHYLRPLVDDLVTAYVQGMRPYTTYASHSSLGIKSVPYERVFRAAIAAIIMDFKAARPFAGFLDVTSHLFCFTCKCWHKTQLGNTDYDNWDPVNDDILRQAAESWRDADKESTREAIEAVYGTRYSEFWRLPYIQLSKQLVVDPMHAWFERILQGFFRTALGLDNPKAEKVPKTSNNPKAEKVPRSSKIAFRYPFTPPPRPCSKRIQLLKELTRRMNYHSAFSVGRIHRKLTQAAETEAQRQSLSTFLKEQSQDALVFVCIDVNRLPAVRRYNKVHLVEQLMSWRHSQSFEPLVPTHIDSVALLKRVHETIKEVTTPAWVSKPPHDAGMPRAGVLKADHWRMLFEIFLPLALLSLWHTESPVAADNAKDMDGVLATSMSLVCASVIMTKNVLTPQRRHSFRQSYTRHVLGLQEHFPSFLLPSHHLAFHLLDGMERFGTLRHWWCFPFETLIGKFQRMPINHQIGNYISRSNSTCESELTIFTGQQERTMLHTFYHGSYFRRWLKRDDCPPLLKVCRDLLDKAFGFNTQVTTPETIPDEILDEYTQVPANVVDLELESPDIEFSDNDYTSKLGQICYKLSDLTVPSDLLHLFGDGDLERYSMVSAHYGFYATPRSRAIGNSYVCFKLQGYQANNWFAGQIQHIFKKDGKIKAAIRRSKELVLDTEQDPFASFWVEGFEAKMVSASFLPRLDIVDLEKIIAHTVRWEITPQIVVVLNLCRVSSFVNQAADNNLTNIRSRYYRACFCVLVSRRSVLWIYLCSSR</sequence>
<protein>
    <submittedName>
        <fullName evidence="2">Uncharacterized protein</fullName>
    </submittedName>
</protein>
<dbReference type="EMBL" id="ML179632">
    <property type="protein sequence ID" value="THU83949.1"/>
    <property type="molecule type" value="Genomic_DNA"/>
</dbReference>
<gene>
    <name evidence="2" type="ORF">K435DRAFT_688521</name>
</gene>
<evidence type="ECO:0000256" key="1">
    <source>
        <dbReference type="SAM" id="MobiDB-lite"/>
    </source>
</evidence>
<dbReference type="PANTHER" id="PTHR46579">
    <property type="entry name" value="F5/8 TYPE C DOMAIN-CONTAINING PROTEIN-RELATED"/>
    <property type="match status" value="1"/>
</dbReference>
<dbReference type="OrthoDB" id="3269001at2759"/>
<dbReference type="PANTHER" id="PTHR46579:SF1">
    <property type="entry name" value="F5_8 TYPE C DOMAIN-CONTAINING PROTEIN"/>
    <property type="match status" value="1"/>
</dbReference>